<gene>
    <name evidence="2" type="ORF">H4P12_14875</name>
</gene>
<dbReference type="InterPro" id="IPR029068">
    <property type="entry name" value="Glyas_Bleomycin-R_OHBP_Dase"/>
</dbReference>
<dbReference type="PANTHER" id="PTHR36110:SF4">
    <property type="entry name" value="RING-CLEAVING DIOXYGENASE MHQA-RELATED"/>
    <property type="match status" value="1"/>
</dbReference>
<evidence type="ECO:0000313" key="3">
    <source>
        <dbReference type="Proteomes" id="UP000608594"/>
    </source>
</evidence>
<evidence type="ECO:0000259" key="1">
    <source>
        <dbReference type="PROSITE" id="PS51819"/>
    </source>
</evidence>
<accession>A0A926JDD1</accession>
<comment type="caution">
    <text evidence="2">The sequence shown here is derived from an EMBL/GenBank/DDBJ whole genome shotgun (WGS) entry which is preliminary data.</text>
</comment>
<dbReference type="PANTHER" id="PTHR36110">
    <property type="entry name" value="RING-CLEAVING DIOXYGENASE MHQE-RELATED"/>
    <property type="match status" value="1"/>
</dbReference>
<dbReference type="CDD" id="cd08347">
    <property type="entry name" value="PcpA_C_like"/>
    <property type="match status" value="1"/>
</dbReference>
<keyword evidence="3" id="KW-1185">Reference proteome</keyword>
<dbReference type="Gene3D" id="3.10.180.10">
    <property type="entry name" value="2,3-Dihydroxybiphenyl 1,2-Dioxygenase, domain 1"/>
    <property type="match status" value="2"/>
</dbReference>
<keyword evidence="2" id="KW-0560">Oxidoreductase</keyword>
<keyword evidence="2" id="KW-0223">Dioxygenase</keyword>
<feature type="domain" description="VOC" evidence="1">
    <location>
        <begin position="5"/>
        <end position="129"/>
    </location>
</feature>
<dbReference type="AlphaFoldDB" id="A0A926JDD1"/>
<sequence length="313" mass="33684">MQLTGIHHLTAITADAQGNNRFYTDTLGLRRVKKTVNQDDTSAYHLFFADGAGSPGSDITFFDWPTARERRGTHSISRTGLRVNEDSLDYWAGRLGDLGVSTGKIVTLDGRASLDVEDPEGQRLRLIGADSPAGHPWERSPVPAEHQIHGLGPITISVPDLAPTEAVLTQVMNMRKVRDYASPDGEGQVHVFAMGDGGAAAELHVAVQPGLPVARQGAGAVHHVAFRVPDKAALTEWASKVQGARVPNSGEVERYYFRSLYFREPGGNLFELATDGPGFAVDESEATMGEGLSLPPFLEPKRAAIEAGLKPLD</sequence>
<organism evidence="2 3">
    <name type="scientific">Paracoccus amoyensis</name>
    <dbReference type="NCBI Taxonomy" id="2760093"/>
    <lineage>
        <taxon>Bacteria</taxon>
        <taxon>Pseudomonadati</taxon>
        <taxon>Pseudomonadota</taxon>
        <taxon>Alphaproteobacteria</taxon>
        <taxon>Rhodobacterales</taxon>
        <taxon>Paracoccaceae</taxon>
        <taxon>Paracoccus</taxon>
    </lineage>
</organism>
<dbReference type="PROSITE" id="PS51819">
    <property type="entry name" value="VOC"/>
    <property type="match status" value="2"/>
</dbReference>
<feature type="domain" description="VOC" evidence="1">
    <location>
        <begin position="150"/>
        <end position="275"/>
    </location>
</feature>
<dbReference type="EMBL" id="JACOQL010000004">
    <property type="protein sequence ID" value="MBC9247960.1"/>
    <property type="molecule type" value="Genomic_DNA"/>
</dbReference>
<dbReference type="GO" id="GO:0051213">
    <property type="term" value="F:dioxygenase activity"/>
    <property type="evidence" value="ECO:0007669"/>
    <property type="project" value="UniProtKB-KW"/>
</dbReference>
<evidence type="ECO:0000313" key="2">
    <source>
        <dbReference type="EMBL" id="MBC9247960.1"/>
    </source>
</evidence>
<dbReference type="RefSeq" id="WP_187794440.1">
    <property type="nucleotide sequence ID" value="NZ_JACOQL010000004.1"/>
</dbReference>
<dbReference type="Proteomes" id="UP000608594">
    <property type="component" value="Unassembled WGS sequence"/>
</dbReference>
<reference evidence="2" key="1">
    <citation type="submission" date="2020-08" db="EMBL/GenBank/DDBJ databases">
        <title>Paracoccus amoyensis sp. nov., isolated from the surface seawater at coast of Xiamen, Fujian.</title>
        <authorList>
            <person name="Lyu L."/>
        </authorList>
    </citation>
    <scope>NUCLEOTIDE SEQUENCE</scope>
    <source>
        <strain evidence="2">11-3</strain>
    </source>
</reference>
<dbReference type="InterPro" id="IPR004360">
    <property type="entry name" value="Glyas_Fos-R_dOase_dom"/>
</dbReference>
<name>A0A926JDD1_9RHOB</name>
<dbReference type="InterPro" id="IPR052537">
    <property type="entry name" value="Extradiol_RC_dioxygenase"/>
</dbReference>
<dbReference type="Pfam" id="PF00903">
    <property type="entry name" value="Glyoxalase"/>
    <property type="match status" value="2"/>
</dbReference>
<dbReference type="SUPFAM" id="SSF54593">
    <property type="entry name" value="Glyoxalase/Bleomycin resistance protein/Dihydroxybiphenyl dioxygenase"/>
    <property type="match status" value="1"/>
</dbReference>
<protein>
    <submittedName>
        <fullName evidence="2">Ring-cleaving dioxygenase</fullName>
    </submittedName>
</protein>
<proteinExistence type="predicted"/>
<dbReference type="InterPro" id="IPR037523">
    <property type="entry name" value="VOC_core"/>
</dbReference>